<dbReference type="InterPro" id="IPR041685">
    <property type="entry name" value="AAA_GajA/Old/RecF-like"/>
</dbReference>
<dbReference type="GO" id="GO:0004519">
    <property type="term" value="F:endonuclease activity"/>
    <property type="evidence" value="ECO:0007669"/>
    <property type="project" value="UniProtKB-KW"/>
</dbReference>
<protein>
    <submittedName>
        <fullName evidence="3">Predicted ATP-dependent endonuclease of the OLD family</fullName>
    </submittedName>
</protein>
<dbReference type="InterPro" id="IPR051396">
    <property type="entry name" value="Bact_Antivir_Def_Nuclease"/>
</dbReference>
<evidence type="ECO:0000259" key="1">
    <source>
        <dbReference type="Pfam" id="PF13175"/>
    </source>
</evidence>
<feature type="domain" description="Endonuclease GajA/Old nuclease/RecF-like AAA" evidence="1">
    <location>
        <begin position="1"/>
        <end position="439"/>
    </location>
</feature>
<evidence type="ECO:0000313" key="3">
    <source>
        <dbReference type="EMBL" id="CUQ45787.1"/>
    </source>
</evidence>
<keyword evidence="3" id="KW-0255">Endonuclease</keyword>
<gene>
    <name evidence="3" type="ORF">ERS852558_03480</name>
</gene>
<dbReference type="PANTHER" id="PTHR43581">
    <property type="entry name" value="ATP/GTP PHOSPHATASE"/>
    <property type="match status" value="1"/>
</dbReference>
<dbReference type="SUPFAM" id="SSF52540">
    <property type="entry name" value="P-loop containing nucleoside triphosphate hydrolases"/>
    <property type="match status" value="1"/>
</dbReference>
<dbReference type="EMBL" id="CZBL01000016">
    <property type="protein sequence ID" value="CUQ45787.1"/>
    <property type="molecule type" value="Genomic_DNA"/>
</dbReference>
<dbReference type="Pfam" id="PF20469">
    <property type="entry name" value="OLD-like_TOPRIM"/>
    <property type="match status" value="1"/>
</dbReference>
<dbReference type="CDD" id="cd01026">
    <property type="entry name" value="TOPRIM_OLD"/>
    <property type="match status" value="1"/>
</dbReference>
<dbReference type="Gene3D" id="3.40.50.300">
    <property type="entry name" value="P-loop containing nucleotide triphosphate hydrolases"/>
    <property type="match status" value="2"/>
</dbReference>
<name>A0A174WNM3_9BACE</name>
<dbReference type="InterPro" id="IPR034139">
    <property type="entry name" value="TOPRIM_OLD"/>
</dbReference>
<evidence type="ECO:0000313" key="4">
    <source>
        <dbReference type="Proteomes" id="UP000095725"/>
    </source>
</evidence>
<dbReference type="Pfam" id="PF13175">
    <property type="entry name" value="AAA_15"/>
    <property type="match status" value="1"/>
</dbReference>
<dbReference type="PANTHER" id="PTHR43581:SF2">
    <property type="entry name" value="EXCINUCLEASE ATPASE SUBUNIT"/>
    <property type="match status" value="1"/>
</dbReference>
<proteinExistence type="predicted"/>
<dbReference type="Proteomes" id="UP000095725">
    <property type="component" value="Unassembled WGS sequence"/>
</dbReference>
<evidence type="ECO:0000259" key="2">
    <source>
        <dbReference type="Pfam" id="PF20469"/>
    </source>
</evidence>
<feature type="domain" description="OLD protein-like TOPRIM" evidence="2">
    <location>
        <begin position="493"/>
        <end position="557"/>
    </location>
</feature>
<accession>A0A174WNM3</accession>
<keyword evidence="3" id="KW-0540">Nuclease</keyword>
<dbReference type="AlphaFoldDB" id="A0A174WNM3"/>
<organism evidence="3 4">
    <name type="scientific">Bacteroides caccae</name>
    <dbReference type="NCBI Taxonomy" id="47678"/>
    <lineage>
        <taxon>Bacteria</taxon>
        <taxon>Pseudomonadati</taxon>
        <taxon>Bacteroidota</taxon>
        <taxon>Bacteroidia</taxon>
        <taxon>Bacteroidales</taxon>
        <taxon>Bacteroidaceae</taxon>
        <taxon>Bacteroides</taxon>
    </lineage>
</organism>
<dbReference type="RefSeq" id="WP_005805149.1">
    <property type="nucleotide sequence ID" value="NZ_CAXYLJ010000027.1"/>
</dbReference>
<dbReference type="InterPro" id="IPR027417">
    <property type="entry name" value="P-loop_NTPase"/>
</dbReference>
<reference evidence="3 4" key="1">
    <citation type="submission" date="2015-09" db="EMBL/GenBank/DDBJ databases">
        <authorList>
            <consortium name="Pathogen Informatics"/>
        </authorList>
    </citation>
    <scope>NUCLEOTIDE SEQUENCE [LARGE SCALE GENOMIC DNA]</scope>
    <source>
        <strain evidence="3 4">2789STDY5834946</strain>
    </source>
</reference>
<keyword evidence="3" id="KW-0378">Hydrolase</keyword>
<sequence>MRISCLEIQNFRKLKSSRIDIADDRTIFVGANNSGKTSAMDCLILFFRDKKSFTTQDFTLSNWREINKIGNDYIVYSKESDLDENKLSISAWQPFVPQLDVWINVEENEIHYVNRIIPTLDWASGKLGIRLRFEPKDIKTLYTDYTTAKSTIEELTKDRSKKATKLWPIHLWDFLQKKLHTYFTVNAYILDPSKFGQGDTPQLLSEDNIPIDFDPFQGLVKIDIINAQRGFSDPNTPETGISNLSSQLREYYSKHINPTETIDATDLDALEAIEEANKAFDIRLEAGFSSSLDELRNLNYPGFGNPEISISTKVSPVDGLKHDSAVLFNVQKGETDEQCLRLSEKYNGLGYQNLISMIFKLIRFRDEWMKVGKIAKNSTHEIEPLHIILVEEPEAHLHAQVQQVFIRKAYDVLRNHARLKEKKDFCTQLIISTHSSHIAHECDFKSLRYFKRNITQNQIPTSTVINLSKTFGAEDETTKFAKRYLKTTHCDLFFADAAILIEGQAERMLLPFFINQEFPKLASAYISLLEIGGSHAHRLRPLIDDLGIITLIITDIDSVDPNAHRRSVRPEKGKNYVTNSSTLKQWTPAKESIEELVDLASTKKQSSNGLVRVAYQYGTKITFKNKVVTVYPYTFEEALVFDNIDLFKSMKGDGLIKKYSEALNESTIKECLRKMFEALDNAKKAEFSLNLLFIDDTKKIKTPTYISEGLKWLSEILEKNSSNCSMSVSSNAIK</sequence>